<dbReference type="PANTHER" id="PTHR35526:SF3">
    <property type="entry name" value="ANTI-SIGMA-F FACTOR RSBW"/>
    <property type="match status" value="1"/>
</dbReference>
<proteinExistence type="predicted"/>
<protein>
    <recommendedName>
        <fullName evidence="2">Histidine kinase/HSP90-like ATPase domain-containing protein</fullName>
    </recommendedName>
</protein>
<dbReference type="InterPro" id="IPR050267">
    <property type="entry name" value="Anti-sigma-factor_SerPK"/>
</dbReference>
<dbReference type="PANTHER" id="PTHR35526">
    <property type="entry name" value="ANTI-SIGMA-F FACTOR RSBW-RELATED"/>
    <property type="match status" value="1"/>
</dbReference>
<keyword evidence="1" id="KW-0808">Transferase</keyword>
<dbReference type="SUPFAM" id="SSF55874">
    <property type="entry name" value="ATPase domain of HSP90 chaperone/DNA topoisomerase II/histidine kinase"/>
    <property type="match status" value="1"/>
</dbReference>
<dbReference type="Gene3D" id="3.30.565.10">
    <property type="entry name" value="Histidine kinase-like ATPase, C-terminal domain"/>
    <property type="match status" value="1"/>
</dbReference>
<dbReference type="RefSeq" id="WP_344866456.1">
    <property type="nucleotide sequence ID" value="NZ_BAAAUT010000092.1"/>
</dbReference>
<keyword evidence="4" id="KW-1185">Reference proteome</keyword>
<organism evidence="3 4">
    <name type="scientific">Planomonospora alba</name>
    <dbReference type="NCBI Taxonomy" id="161354"/>
    <lineage>
        <taxon>Bacteria</taxon>
        <taxon>Bacillati</taxon>
        <taxon>Actinomycetota</taxon>
        <taxon>Actinomycetes</taxon>
        <taxon>Streptosporangiales</taxon>
        <taxon>Streptosporangiaceae</taxon>
        <taxon>Planomonospora</taxon>
    </lineage>
</organism>
<evidence type="ECO:0000313" key="3">
    <source>
        <dbReference type="EMBL" id="GAA3165619.1"/>
    </source>
</evidence>
<reference evidence="4" key="1">
    <citation type="journal article" date="2019" name="Int. J. Syst. Evol. Microbiol.">
        <title>The Global Catalogue of Microorganisms (GCM) 10K type strain sequencing project: providing services to taxonomists for standard genome sequencing and annotation.</title>
        <authorList>
            <consortium name="The Broad Institute Genomics Platform"/>
            <consortium name="The Broad Institute Genome Sequencing Center for Infectious Disease"/>
            <person name="Wu L."/>
            <person name="Ma J."/>
        </authorList>
    </citation>
    <scope>NUCLEOTIDE SEQUENCE [LARGE SCALE GENOMIC DNA]</scope>
    <source>
        <strain evidence="4">JCM 9373</strain>
    </source>
</reference>
<keyword evidence="1" id="KW-0723">Serine/threonine-protein kinase</keyword>
<sequence>MTRTALAVTCAERQVPGLPEHLADVRTWVAALLPPACPRTADVLLVASELATNAVLHSASGLVGGAYRIRLVVTGGAVEVTVVDQGPATVPAQRPAGEGGYGLSLIAELADAYEARTSEAGRCAWCRIDLAGGAA</sequence>
<name>A0ABP6P3P6_9ACTN</name>
<evidence type="ECO:0000259" key="2">
    <source>
        <dbReference type="Pfam" id="PF13581"/>
    </source>
</evidence>
<dbReference type="CDD" id="cd16936">
    <property type="entry name" value="HATPase_RsbW-like"/>
    <property type="match status" value="1"/>
</dbReference>
<dbReference type="Pfam" id="PF13581">
    <property type="entry name" value="HATPase_c_2"/>
    <property type="match status" value="1"/>
</dbReference>
<evidence type="ECO:0000313" key="4">
    <source>
        <dbReference type="Proteomes" id="UP001500320"/>
    </source>
</evidence>
<feature type="domain" description="Histidine kinase/HSP90-like ATPase" evidence="2">
    <location>
        <begin position="16"/>
        <end position="125"/>
    </location>
</feature>
<evidence type="ECO:0000256" key="1">
    <source>
        <dbReference type="ARBA" id="ARBA00022527"/>
    </source>
</evidence>
<dbReference type="Proteomes" id="UP001500320">
    <property type="component" value="Unassembled WGS sequence"/>
</dbReference>
<keyword evidence="1" id="KW-0418">Kinase</keyword>
<dbReference type="InterPro" id="IPR036890">
    <property type="entry name" value="HATPase_C_sf"/>
</dbReference>
<comment type="caution">
    <text evidence="3">The sequence shown here is derived from an EMBL/GenBank/DDBJ whole genome shotgun (WGS) entry which is preliminary data.</text>
</comment>
<dbReference type="InterPro" id="IPR003594">
    <property type="entry name" value="HATPase_dom"/>
</dbReference>
<accession>A0ABP6P3P6</accession>
<gene>
    <name evidence="3" type="ORF">GCM10010466_65490</name>
</gene>
<dbReference type="EMBL" id="BAAAUT010000092">
    <property type="protein sequence ID" value="GAA3165619.1"/>
    <property type="molecule type" value="Genomic_DNA"/>
</dbReference>